<accession>A0ABW4TIC7</accession>
<evidence type="ECO:0000256" key="3">
    <source>
        <dbReference type="ARBA" id="ARBA00023125"/>
    </source>
</evidence>
<proteinExistence type="predicted"/>
<keyword evidence="1" id="KW-0678">Repressor</keyword>
<dbReference type="Pfam" id="PF00440">
    <property type="entry name" value="TetR_N"/>
    <property type="match status" value="1"/>
</dbReference>
<feature type="DNA-binding region" description="H-T-H motif" evidence="5">
    <location>
        <begin position="33"/>
        <end position="52"/>
    </location>
</feature>
<dbReference type="InterPro" id="IPR001647">
    <property type="entry name" value="HTH_TetR"/>
</dbReference>
<dbReference type="SUPFAM" id="SSF46689">
    <property type="entry name" value="Homeodomain-like"/>
    <property type="match status" value="1"/>
</dbReference>
<evidence type="ECO:0000256" key="2">
    <source>
        <dbReference type="ARBA" id="ARBA00023015"/>
    </source>
</evidence>
<dbReference type="InterPro" id="IPR036271">
    <property type="entry name" value="Tet_transcr_reg_TetR-rel_C_sf"/>
</dbReference>
<keyword evidence="4" id="KW-0804">Transcription</keyword>
<reference evidence="8" key="1">
    <citation type="journal article" date="2019" name="Int. J. Syst. Evol. Microbiol.">
        <title>The Global Catalogue of Microorganisms (GCM) 10K type strain sequencing project: providing services to taxonomists for standard genome sequencing and annotation.</title>
        <authorList>
            <consortium name="The Broad Institute Genomics Platform"/>
            <consortium name="The Broad Institute Genome Sequencing Center for Infectious Disease"/>
            <person name="Wu L."/>
            <person name="Ma J."/>
        </authorList>
    </citation>
    <scope>NUCLEOTIDE SEQUENCE [LARGE SCALE GENOMIC DNA]</scope>
    <source>
        <strain evidence="8">CGMCC 1.12477</strain>
    </source>
</reference>
<dbReference type="PANTHER" id="PTHR30055">
    <property type="entry name" value="HTH-TYPE TRANSCRIPTIONAL REGULATOR RUTR"/>
    <property type="match status" value="1"/>
</dbReference>
<dbReference type="Proteomes" id="UP001597351">
    <property type="component" value="Unassembled WGS sequence"/>
</dbReference>
<evidence type="ECO:0000256" key="5">
    <source>
        <dbReference type="PROSITE-ProRule" id="PRU00335"/>
    </source>
</evidence>
<dbReference type="PANTHER" id="PTHR30055:SF200">
    <property type="entry name" value="HTH-TYPE TRANSCRIPTIONAL REPRESSOR BDCR"/>
    <property type="match status" value="1"/>
</dbReference>
<dbReference type="Gene3D" id="1.10.357.10">
    <property type="entry name" value="Tetracycline Repressor, domain 2"/>
    <property type="match status" value="1"/>
</dbReference>
<dbReference type="Pfam" id="PF13977">
    <property type="entry name" value="TetR_C_6"/>
    <property type="match status" value="1"/>
</dbReference>
<evidence type="ECO:0000256" key="4">
    <source>
        <dbReference type="ARBA" id="ARBA00023163"/>
    </source>
</evidence>
<gene>
    <name evidence="7" type="ORF">ACFSDE_05850</name>
</gene>
<name>A0ABW4TIC7_9ACTN</name>
<evidence type="ECO:0000259" key="6">
    <source>
        <dbReference type="PROSITE" id="PS50977"/>
    </source>
</evidence>
<evidence type="ECO:0000313" key="8">
    <source>
        <dbReference type="Proteomes" id="UP001597351"/>
    </source>
</evidence>
<evidence type="ECO:0000256" key="1">
    <source>
        <dbReference type="ARBA" id="ARBA00022491"/>
    </source>
</evidence>
<keyword evidence="2" id="KW-0805">Transcription regulation</keyword>
<dbReference type="RefSeq" id="WP_343916338.1">
    <property type="nucleotide sequence ID" value="NZ_BAAAJT010000002.1"/>
</dbReference>
<sequence>MSGRARRPVDARRDEILSATVTLIDRDGLASVRVSDVAAELSVSQSLVFYHFGTKDDLVAEALAHAVERDLARIDAAVAPADPVARMRGLLKVYGPTGTAIGWRVWIDAWALAQREPHVRSVLRRLDGRWEAALLQVVEAGVASGAFTCPDPGAAVRRTSALLDGLSVATLVYRTVTRTQLRAWVAAHVAHELGVEVEVLTPAR</sequence>
<evidence type="ECO:0000313" key="7">
    <source>
        <dbReference type="EMBL" id="MFD1946308.1"/>
    </source>
</evidence>
<dbReference type="InterPro" id="IPR039538">
    <property type="entry name" value="BetI_C"/>
</dbReference>
<feature type="domain" description="HTH tetR-type" evidence="6">
    <location>
        <begin position="10"/>
        <end position="70"/>
    </location>
</feature>
<dbReference type="SUPFAM" id="SSF48498">
    <property type="entry name" value="Tetracyclin repressor-like, C-terminal domain"/>
    <property type="match status" value="1"/>
</dbReference>
<dbReference type="EMBL" id="JBHUGD010000003">
    <property type="protein sequence ID" value="MFD1946308.1"/>
    <property type="molecule type" value="Genomic_DNA"/>
</dbReference>
<protein>
    <submittedName>
        <fullName evidence="7">TetR/AcrR family transcriptional regulator</fullName>
    </submittedName>
</protein>
<dbReference type="PRINTS" id="PR00455">
    <property type="entry name" value="HTHTETR"/>
</dbReference>
<comment type="caution">
    <text evidence="7">The sequence shown here is derived from an EMBL/GenBank/DDBJ whole genome shotgun (WGS) entry which is preliminary data.</text>
</comment>
<dbReference type="InterPro" id="IPR050109">
    <property type="entry name" value="HTH-type_TetR-like_transc_reg"/>
</dbReference>
<keyword evidence="8" id="KW-1185">Reference proteome</keyword>
<organism evidence="7 8">
    <name type="scientific">Nocardioides aestuarii</name>
    <dbReference type="NCBI Taxonomy" id="252231"/>
    <lineage>
        <taxon>Bacteria</taxon>
        <taxon>Bacillati</taxon>
        <taxon>Actinomycetota</taxon>
        <taxon>Actinomycetes</taxon>
        <taxon>Propionibacteriales</taxon>
        <taxon>Nocardioidaceae</taxon>
        <taxon>Nocardioides</taxon>
    </lineage>
</organism>
<dbReference type="PROSITE" id="PS50977">
    <property type="entry name" value="HTH_TETR_2"/>
    <property type="match status" value="1"/>
</dbReference>
<dbReference type="InterPro" id="IPR009057">
    <property type="entry name" value="Homeodomain-like_sf"/>
</dbReference>
<keyword evidence="3 5" id="KW-0238">DNA-binding</keyword>